<evidence type="ECO:0008006" key="3">
    <source>
        <dbReference type="Google" id="ProtNLM"/>
    </source>
</evidence>
<dbReference type="AlphaFoldDB" id="A0AAD7GR39"/>
<protein>
    <recommendedName>
        <fullName evidence="3">CHAT domain-containing protein</fullName>
    </recommendedName>
</protein>
<evidence type="ECO:0000313" key="1">
    <source>
        <dbReference type="EMBL" id="KAJ7703162.1"/>
    </source>
</evidence>
<comment type="caution">
    <text evidence="1">The sequence shown here is derived from an EMBL/GenBank/DDBJ whole genome shotgun (WGS) entry which is preliminary data.</text>
</comment>
<name>A0AAD7GR39_MYCRO</name>
<reference evidence="1" key="1">
    <citation type="submission" date="2023-03" db="EMBL/GenBank/DDBJ databases">
        <title>Massive genome expansion in bonnet fungi (Mycena s.s.) driven by repeated elements and novel gene families across ecological guilds.</title>
        <authorList>
            <consortium name="Lawrence Berkeley National Laboratory"/>
            <person name="Harder C.B."/>
            <person name="Miyauchi S."/>
            <person name="Viragh M."/>
            <person name="Kuo A."/>
            <person name="Thoen E."/>
            <person name="Andreopoulos B."/>
            <person name="Lu D."/>
            <person name="Skrede I."/>
            <person name="Drula E."/>
            <person name="Henrissat B."/>
            <person name="Morin E."/>
            <person name="Kohler A."/>
            <person name="Barry K."/>
            <person name="LaButti K."/>
            <person name="Morin E."/>
            <person name="Salamov A."/>
            <person name="Lipzen A."/>
            <person name="Mereny Z."/>
            <person name="Hegedus B."/>
            <person name="Baldrian P."/>
            <person name="Stursova M."/>
            <person name="Weitz H."/>
            <person name="Taylor A."/>
            <person name="Grigoriev I.V."/>
            <person name="Nagy L.G."/>
            <person name="Martin F."/>
            <person name="Kauserud H."/>
        </authorList>
    </citation>
    <scope>NUCLEOTIDE SEQUENCE</scope>
    <source>
        <strain evidence="1">CBHHK067</strain>
    </source>
</reference>
<proteinExistence type="predicted"/>
<dbReference type="EMBL" id="JARKIE010000013">
    <property type="protein sequence ID" value="KAJ7703162.1"/>
    <property type="molecule type" value="Genomic_DNA"/>
</dbReference>
<evidence type="ECO:0000313" key="2">
    <source>
        <dbReference type="Proteomes" id="UP001221757"/>
    </source>
</evidence>
<organism evidence="1 2">
    <name type="scientific">Mycena rosella</name>
    <name type="common">Pink bonnet</name>
    <name type="synonym">Agaricus rosellus</name>
    <dbReference type="NCBI Taxonomy" id="1033263"/>
    <lineage>
        <taxon>Eukaryota</taxon>
        <taxon>Fungi</taxon>
        <taxon>Dikarya</taxon>
        <taxon>Basidiomycota</taxon>
        <taxon>Agaricomycotina</taxon>
        <taxon>Agaricomycetes</taxon>
        <taxon>Agaricomycetidae</taxon>
        <taxon>Agaricales</taxon>
        <taxon>Marasmiineae</taxon>
        <taxon>Mycenaceae</taxon>
        <taxon>Mycena</taxon>
    </lineage>
</organism>
<keyword evidence="2" id="KW-1185">Reference proteome</keyword>
<sequence>MPTHYLKLANSIRRTLRCFSSARTHPDDVAKPHLTAARVVGSVSRLWSKKPSTIQPQFVVFSVLGVAGELDNNDAGWMMADYLAFVTMLACQPGFDIARSQHSCIRDIAQYFPDRTFLFGEAGLKPGEKLILLLIGHGTLSHEDGEFRFCIFTLGKRTGAAYLSKADLEMAVAGCPGEIVVICNSCYSGGLASPRWDLVCVGRPSQLAEALSQSSSGYVRASFAFCSLAGAGKEQGLKFPLPRSEKRPASFGMAELPPSSPTHSFTFPIRLFPAPSDAPLPVFIHTMLNLEQFLIHWYHVYPITSSPSVIDNIGLYPDADAIFPQTDGSSATLTLVAPADTRRILDVRAPGYAIGVKYWHLREGIEAALCRRYLDEPTPVSEVEVESLVDSLRSRNAQALAIQYVARHFGWWLGSTVAPFISLEQIGVGQHLIGEMGIAVDELHHRLLVKFEGRVNIFGSWDRASAWWLADRWGDYGKPNIWEAEHLSRGVKRGRGRCHGRSHPLGSKSLYSFNAFVYASAFAFQLIPRRFRLVALPMATDCILARPCNGLRDPDGQLRIASPW</sequence>
<dbReference type="Proteomes" id="UP001221757">
    <property type="component" value="Unassembled WGS sequence"/>
</dbReference>
<gene>
    <name evidence="1" type="ORF">B0H17DRAFT_1127476</name>
</gene>
<accession>A0AAD7GR39</accession>